<dbReference type="PROSITE" id="PS50240">
    <property type="entry name" value="TRYPSIN_DOM"/>
    <property type="match status" value="1"/>
</dbReference>
<dbReference type="InterPro" id="IPR018114">
    <property type="entry name" value="TRYPSIN_HIS"/>
</dbReference>
<keyword evidence="4" id="KW-1015">Disulfide bond</keyword>
<reference evidence="7" key="1">
    <citation type="submission" date="2025-08" db="UniProtKB">
        <authorList>
            <consortium name="Ensembl"/>
        </authorList>
    </citation>
    <scope>IDENTIFICATION</scope>
</reference>
<feature type="signal peptide" evidence="5">
    <location>
        <begin position="1"/>
        <end position="21"/>
    </location>
</feature>
<evidence type="ECO:0000256" key="5">
    <source>
        <dbReference type="SAM" id="SignalP"/>
    </source>
</evidence>
<dbReference type="InterPro" id="IPR001314">
    <property type="entry name" value="Peptidase_S1A"/>
</dbReference>
<dbReference type="Ensembl" id="ENSANIT00000024103.1">
    <property type="protein sequence ID" value="ENSANIP00000023324.1"/>
    <property type="gene ID" value="ENSANIG00000015866.1"/>
</dbReference>
<sequence>EDVLSSLGLLLGLHIPCCVTAQPVYPNIPSSHITSLEGVICGNNKIVGGSTAARGEWPWQVSLWLRQKEHKCGAVLIADRWLLSAAHCFDIYSDPKMWVAFLGTLFLSGIDGKMEKIFRIYKHPFYNVYSLDYDVALLELNMPIKFSNTIKPICLPDNSHIFHEGARCFITGWGSTKEGGVMSKHLQKAAVNIIGDQACKKFYPVQISSRMVCAGFPHGTVDSCSGDAGGPLACKEPSGKWFLAGITSWGYGCARPYFPGVYTKVTAVQGWIAQNLNQVPLASMSSAFWCSKRFFLSQPSWQ</sequence>
<organism evidence="7 8">
    <name type="scientific">Accipiter nisus</name>
    <name type="common">Eurasian sparrowhawk</name>
    <dbReference type="NCBI Taxonomy" id="211598"/>
    <lineage>
        <taxon>Eukaryota</taxon>
        <taxon>Metazoa</taxon>
        <taxon>Chordata</taxon>
        <taxon>Craniata</taxon>
        <taxon>Vertebrata</taxon>
        <taxon>Euteleostomi</taxon>
        <taxon>Archelosauria</taxon>
        <taxon>Archosauria</taxon>
        <taxon>Dinosauria</taxon>
        <taxon>Saurischia</taxon>
        <taxon>Theropoda</taxon>
        <taxon>Coelurosauria</taxon>
        <taxon>Aves</taxon>
        <taxon>Neognathae</taxon>
        <taxon>Neoaves</taxon>
        <taxon>Telluraves</taxon>
        <taxon>Accipitrimorphae</taxon>
        <taxon>Accipitriformes</taxon>
        <taxon>Accipitridae</taxon>
        <taxon>Accipitrinae</taxon>
        <taxon>Accipiter</taxon>
    </lineage>
</organism>
<evidence type="ECO:0000256" key="1">
    <source>
        <dbReference type="ARBA" id="ARBA00022670"/>
    </source>
</evidence>
<evidence type="ECO:0000313" key="8">
    <source>
        <dbReference type="Proteomes" id="UP000694541"/>
    </source>
</evidence>
<feature type="chain" id="PRO_5034885536" description="Peptidase S1 domain-containing protein" evidence="5">
    <location>
        <begin position="22"/>
        <end position="302"/>
    </location>
</feature>
<dbReference type="GO" id="GO:0006508">
    <property type="term" value="P:proteolysis"/>
    <property type="evidence" value="ECO:0007669"/>
    <property type="project" value="UniProtKB-KW"/>
</dbReference>
<evidence type="ECO:0000259" key="6">
    <source>
        <dbReference type="PROSITE" id="PS50240"/>
    </source>
</evidence>
<dbReference type="Proteomes" id="UP000694541">
    <property type="component" value="Unplaced"/>
</dbReference>
<dbReference type="InterPro" id="IPR043504">
    <property type="entry name" value="Peptidase_S1_PA_chymotrypsin"/>
</dbReference>
<dbReference type="GO" id="GO:0004252">
    <property type="term" value="F:serine-type endopeptidase activity"/>
    <property type="evidence" value="ECO:0007669"/>
    <property type="project" value="InterPro"/>
</dbReference>
<keyword evidence="3" id="KW-0720">Serine protease</keyword>
<dbReference type="PANTHER" id="PTHR24252">
    <property type="entry name" value="ACROSIN-RELATED"/>
    <property type="match status" value="1"/>
</dbReference>
<evidence type="ECO:0000313" key="7">
    <source>
        <dbReference type="Ensembl" id="ENSANIP00000023324.1"/>
    </source>
</evidence>
<dbReference type="Gene3D" id="2.40.10.10">
    <property type="entry name" value="Trypsin-like serine proteases"/>
    <property type="match status" value="2"/>
</dbReference>
<protein>
    <recommendedName>
        <fullName evidence="6">Peptidase S1 domain-containing protein</fullName>
    </recommendedName>
</protein>
<keyword evidence="2" id="KW-0378">Hydrolase</keyword>
<dbReference type="PRINTS" id="PR00722">
    <property type="entry name" value="CHYMOTRYPSIN"/>
</dbReference>
<dbReference type="Pfam" id="PF00089">
    <property type="entry name" value="Trypsin"/>
    <property type="match status" value="1"/>
</dbReference>
<reference evidence="7" key="2">
    <citation type="submission" date="2025-09" db="UniProtKB">
        <authorList>
            <consortium name="Ensembl"/>
        </authorList>
    </citation>
    <scope>IDENTIFICATION</scope>
</reference>
<accession>A0A8B9NL52</accession>
<dbReference type="PANTHER" id="PTHR24252:SF26">
    <property type="entry name" value="TRANSMEMBRANE SERINE PROTEASE 9"/>
    <property type="match status" value="1"/>
</dbReference>
<evidence type="ECO:0000256" key="2">
    <source>
        <dbReference type="ARBA" id="ARBA00022801"/>
    </source>
</evidence>
<dbReference type="InterPro" id="IPR009003">
    <property type="entry name" value="Peptidase_S1_PA"/>
</dbReference>
<dbReference type="SUPFAM" id="SSF50494">
    <property type="entry name" value="Trypsin-like serine proteases"/>
    <property type="match status" value="1"/>
</dbReference>
<dbReference type="InterPro" id="IPR001254">
    <property type="entry name" value="Trypsin_dom"/>
</dbReference>
<keyword evidence="5" id="KW-0732">Signal</keyword>
<proteinExistence type="predicted"/>
<evidence type="ECO:0000256" key="3">
    <source>
        <dbReference type="ARBA" id="ARBA00022825"/>
    </source>
</evidence>
<dbReference type="AlphaFoldDB" id="A0A8B9NL52"/>
<keyword evidence="1" id="KW-0645">Protease</keyword>
<evidence type="ECO:0000256" key="4">
    <source>
        <dbReference type="ARBA" id="ARBA00023157"/>
    </source>
</evidence>
<name>A0A8B9NL52_9AVES</name>
<dbReference type="SMART" id="SM00020">
    <property type="entry name" value="Tryp_SPc"/>
    <property type="match status" value="1"/>
</dbReference>
<dbReference type="CDD" id="cd00190">
    <property type="entry name" value="Tryp_SPc"/>
    <property type="match status" value="1"/>
</dbReference>
<dbReference type="PROSITE" id="PS00134">
    <property type="entry name" value="TRYPSIN_HIS"/>
    <property type="match status" value="1"/>
</dbReference>
<feature type="domain" description="Peptidase S1" evidence="6">
    <location>
        <begin position="46"/>
        <end position="277"/>
    </location>
</feature>
<dbReference type="FunFam" id="2.40.10.10:FF:000003">
    <property type="entry name" value="Transmembrane serine protease 3"/>
    <property type="match status" value="1"/>
</dbReference>
<keyword evidence="8" id="KW-1185">Reference proteome</keyword>